<keyword evidence="2" id="KW-1185">Reference proteome</keyword>
<dbReference type="EMBL" id="JACHXP010000010">
    <property type="protein sequence ID" value="MBB3190972.1"/>
    <property type="molecule type" value="Genomic_DNA"/>
</dbReference>
<protein>
    <recommendedName>
        <fullName evidence="3">Transposase DDE domain-containing protein</fullName>
    </recommendedName>
</protein>
<accession>A0A839V6C5</accession>
<proteinExistence type="predicted"/>
<sequence length="45" mass="5047">MREQVLKVAATLTVHARRITVHLGDAADKWWPTLLKGLPRLTALV</sequence>
<organism evidence="1 2">
    <name type="scientific">Halomonas cerina</name>
    <dbReference type="NCBI Taxonomy" id="447424"/>
    <lineage>
        <taxon>Bacteria</taxon>
        <taxon>Pseudomonadati</taxon>
        <taxon>Pseudomonadota</taxon>
        <taxon>Gammaproteobacteria</taxon>
        <taxon>Oceanospirillales</taxon>
        <taxon>Halomonadaceae</taxon>
        <taxon>Halomonas</taxon>
    </lineage>
</organism>
<dbReference type="AlphaFoldDB" id="A0A839V6C5"/>
<name>A0A839V6C5_9GAMM</name>
<reference evidence="1 2" key="1">
    <citation type="submission" date="2020-08" db="EMBL/GenBank/DDBJ databases">
        <title>Genomic Encyclopedia of Type Strains, Phase III (KMG-III): the genomes of soil and plant-associated and newly described type strains.</title>
        <authorList>
            <person name="Whitman W."/>
        </authorList>
    </citation>
    <scope>NUCLEOTIDE SEQUENCE [LARGE SCALE GENOMIC DNA]</scope>
    <source>
        <strain evidence="1 2">CECT 7282</strain>
    </source>
</reference>
<gene>
    <name evidence="1" type="ORF">FHR94_002216</name>
</gene>
<evidence type="ECO:0008006" key="3">
    <source>
        <dbReference type="Google" id="ProtNLM"/>
    </source>
</evidence>
<evidence type="ECO:0000313" key="1">
    <source>
        <dbReference type="EMBL" id="MBB3190972.1"/>
    </source>
</evidence>
<evidence type="ECO:0000313" key="2">
    <source>
        <dbReference type="Proteomes" id="UP000547614"/>
    </source>
</evidence>
<comment type="caution">
    <text evidence="1">The sequence shown here is derived from an EMBL/GenBank/DDBJ whole genome shotgun (WGS) entry which is preliminary data.</text>
</comment>
<dbReference type="Proteomes" id="UP000547614">
    <property type="component" value="Unassembled WGS sequence"/>
</dbReference>